<dbReference type="RefSeq" id="WP_103724947.1">
    <property type="nucleotide sequence ID" value="NZ_PQNY01000001.1"/>
</dbReference>
<comment type="caution">
    <text evidence="1">The sequence shown here is derived from an EMBL/GenBank/DDBJ whole genome shotgun (WGS) entry which is preliminary data.</text>
</comment>
<evidence type="ECO:0000313" key="2">
    <source>
        <dbReference type="Proteomes" id="UP000237056"/>
    </source>
</evidence>
<sequence length="757" mass="88627">MKKKFLQKWYISFSILIGLGYGLIYACADGGDWGIFYQSNYTPETFVDNTYSPLFLSSDIFYNEDPINNNETVFNDEIVSDWTKYLGSTMPAKDISFFLLDSSSTDVSKIHTYYTSKKANPFSIKWSKKINLEETKTKAFLEFLYLAQQVEKASVANYGSWVYDNYERPSVNNEKFLALLENKYNATTDTFLKNRYWFQTMKAYFYSNYRTKALTFFKKTENQVPKNNLYYRALAYTAGIQYKQKNFALSNYIYSIVFAQCKPMQMIAAHNFHPQNETDWQASLAMAKNNEEKAALWGIQGYYVDEEKAIENIYALNPKSEYIDYLLSRIVNSAELKIDNSFKDKSLTGYRKMCKDSISKSAVALVQKIADENKTHKPYMWNMASGYMQSLACNYNKAETYFDLAEKTMPKTDLSIKQLRLLRFINYLSSLDKIGAAEEKKLLPDLNWLYFELPQKEDNIFRYQNAVNWSKMYIATLFSVNNNTIMNEIFNRNGNYYDDASSLEAMKTFLSKPNKTEFETLATKIYSVTLDDIYEYQAVLATYNNKIDDAISYLQKTEKAKNTLFYGNPFNGKIQDCHDCDHLAKQKRKYSYLDFVTLIKEMQTKVKNNEDAFANNILLGNAFYNITYYGNARIFYQGNILQKNEFSNYDDSSDKRLYQLMIDCSKATQYYQAAFNTATDDEQRAKAQYMLAKCQRNDFYSNKYEDVSNTWYLDEEKVNFIAWDGFKNLKNKYAHTAFYNDVIRECGYFKTYVSHKN</sequence>
<keyword evidence="2" id="KW-1185">Reference proteome</keyword>
<protein>
    <submittedName>
        <fullName evidence="1">Uncharacterized protein</fullName>
    </submittedName>
</protein>
<evidence type="ECO:0000313" key="1">
    <source>
        <dbReference type="EMBL" id="POS03061.1"/>
    </source>
</evidence>
<gene>
    <name evidence="1" type="ORF">Q361_101162</name>
</gene>
<proteinExistence type="predicted"/>
<dbReference type="EMBL" id="PQNY01000001">
    <property type="protein sequence ID" value="POS03061.1"/>
    <property type="molecule type" value="Genomic_DNA"/>
</dbReference>
<name>A0A2S4NBI6_9FLAO</name>
<dbReference type="Proteomes" id="UP000237056">
    <property type="component" value="Unassembled WGS sequence"/>
</dbReference>
<dbReference type="OrthoDB" id="605297at2"/>
<dbReference type="AlphaFoldDB" id="A0A2S4NBI6"/>
<organism evidence="1 2">
    <name type="scientific">Flavobacterium croceum DSM 17960</name>
    <dbReference type="NCBI Taxonomy" id="1121886"/>
    <lineage>
        <taxon>Bacteria</taxon>
        <taxon>Pseudomonadati</taxon>
        <taxon>Bacteroidota</taxon>
        <taxon>Flavobacteriia</taxon>
        <taxon>Flavobacteriales</taxon>
        <taxon>Flavobacteriaceae</taxon>
        <taxon>Flavobacterium</taxon>
    </lineage>
</organism>
<dbReference type="PROSITE" id="PS51257">
    <property type="entry name" value="PROKAR_LIPOPROTEIN"/>
    <property type="match status" value="1"/>
</dbReference>
<reference evidence="1 2" key="1">
    <citation type="submission" date="2018-01" db="EMBL/GenBank/DDBJ databases">
        <title>Genomic Encyclopedia of Type Strains, Phase I: the one thousand microbial genomes (KMG-I) project.</title>
        <authorList>
            <person name="Goeker M."/>
        </authorList>
    </citation>
    <scope>NUCLEOTIDE SEQUENCE [LARGE SCALE GENOMIC DNA]</scope>
    <source>
        <strain evidence="1 2">DSM 17960</strain>
    </source>
</reference>
<accession>A0A2S4NBI6</accession>